<dbReference type="Pfam" id="PF25989">
    <property type="entry name" value="YknX_C"/>
    <property type="match status" value="1"/>
</dbReference>
<sequence length="426" mass="46852">MKRSLRIGAISLIPLAFIGLVIFQLVQNRDPEIQFRPTPVLTGFPEVMDLQESLQYSGNLKPERTTNIIPKISGRILDIPVNEGAVVQRGQLLVQQEDDVVRLQAAQARSAWLAAQAQYEKAQQGARPEEIASARASVQQARSNLQNARTNLERTANLFEAGAISRSAYEDAQTRFSSAQTEVENAQRSLQLLEEGVRSEDLASALANAEAAERQYELAELQRSYSQIHSPVTGRIVSIHVEEGNLVGPQSPVMTIISDDVIFATLNLPERLYGRVALSDSAISVAVKPIAYPQEPPFQGTISRIGTILNPATRTFEVEIAVDNQSELLRPGMYVNARLTLDTIPDALVVPDSAVLQRETRYLVFSVEEQDDGSWNARMHPVVPGISSNGYTQILEGITPEDRIIIEGNSFLEDGQEVSLIQEGNS</sequence>
<dbReference type="InterPro" id="IPR059052">
    <property type="entry name" value="HH_YbhG-like"/>
</dbReference>
<evidence type="ECO:0000256" key="1">
    <source>
        <dbReference type="ARBA" id="ARBA00009477"/>
    </source>
</evidence>
<feature type="domain" description="YknX-like C-terminal permuted SH3-like" evidence="6">
    <location>
        <begin position="347"/>
        <end position="419"/>
    </location>
</feature>
<evidence type="ECO:0000259" key="5">
    <source>
        <dbReference type="Pfam" id="PF25954"/>
    </source>
</evidence>
<feature type="coiled-coil region" evidence="2">
    <location>
        <begin position="131"/>
        <end position="222"/>
    </location>
</feature>
<keyword evidence="3" id="KW-0472">Membrane</keyword>
<dbReference type="Pfam" id="PF25881">
    <property type="entry name" value="HH_YBHG"/>
    <property type="match status" value="1"/>
</dbReference>
<accession>A0A098QZN4</accession>
<comment type="similarity">
    <text evidence="1">Belongs to the membrane fusion protein (MFP) (TC 8.A.1) family.</text>
</comment>
<dbReference type="OrthoDB" id="9806939at2"/>
<organism evidence="7 8">
    <name type="scientific">Spirochaeta lutea</name>
    <dbReference type="NCBI Taxonomy" id="1480694"/>
    <lineage>
        <taxon>Bacteria</taxon>
        <taxon>Pseudomonadati</taxon>
        <taxon>Spirochaetota</taxon>
        <taxon>Spirochaetia</taxon>
        <taxon>Spirochaetales</taxon>
        <taxon>Spirochaetaceae</taxon>
        <taxon>Spirochaeta</taxon>
    </lineage>
</organism>
<dbReference type="InterPro" id="IPR058637">
    <property type="entry name" value="YknX-like_C"/>
</dbReference>
<dbReference type="Gene3D" id="2.40.420.20">
    <property type="match status" value="1"/>
</dbReference>
<evidence type="ECO:0000313" key="8">
    <source>
        <dbReference type="Proteomes" id="UP000029692"/>
    </source>
</evidence>
<evidence type="ECO:0000256" key="3">
    <source>
        <dbReference type="SAM" id="Phobius"/>
    </source>
</evidence>
<dbReference type="PANTHER" id="PTHR30469:SF15">
    <property type="entry name" value="HLYD FAMILY OF SECRETION PROTEINS"/>
    <property type="match status" value="1"/>
</dbReference>
<dbReference type="eggNOG" id="COG0845">
    <property type="taxonomic scope" value="Bacteria"/>
</dbReference>
<comment type="caution">
    <text evidence="7">The sequence shown here is derived from an EMBL/GenBank/DDBJ whole genome shotgun (WGS) entry which is preliminary data.</text>
</comment>
<keyword evidence="3" id="KW-1133">Transmembrane helix</keyword>
<dbReference type="SUPFAM" id="SSF111369">
    <property type="entry name" value="HlyD-like secretion proteins"/>
    <property type="match status" value="3"/>
</dbReference>
<reference evidence="7 8" key="1">
    <citation type="submission" date="2014-05" db="EMBL/GenBank/DDBJ databases">
        <title>De novo Genome Sequence of Spirocheata sp.</title>
        <authorList>
            <person name="Shivani Y."/>
            <person name="Subhash Y."/>
            <person name="Tushar L."/>
            <person name="Sasikala C."/>
            <person name="Ramana C.V."/>
        </authorList>
    </citation>
    <scope>NUCLEOTIDE SEQUENCE [LARGE SCALE GENOMIC DNA]</scope>
    <source>
        <strain evidence="7 8">JC230</strain>
    </source>
</reference>
<dbReference type="Proteomes" id="UP000029692">
    <property type="component" value="Unassembled WGS sequence"/>
</dbReference>
<proteinExistence type="inferred from homology"/>
<evidence type="ECO:0000259" key="4">
    <source>
        <dbReference type="Pfam" id="PF25881"/>
    </source>
</evidence>
<keyword evidence="8" id="KW-1185">Reference proteome</keyword>
<dbReference type="Gene3D" id="2.40.30.170">
    <property type="match status" value="1"/>
</dbReference>
<evidence type="ECO:0008006" key="9">
    <source>
        <dbReference type="Google" id="ProtNLM"/>
    </source>
</evidence>
<keyword evidence="3" id="KW-0812">Transmembrane</keyword>
<gene>
    <name evidence="7" type="ORF">DC28_09155</name>
</gene>
<feature type="transmembrane region" description="Helical" evidence="3">
    <location>
        <begin position="7"/>
        <end position="26"/>
    </location>
</feature>
<feature type="domain" description="YbhG-like alpha-helical hairpin" evidence="4">
    <location>
        <begin position="103"/>
        <end position="222"/>
    </location>
</feature>
<keyword evidence="2" id="KW-0175">Coiled coil</keyword>
<evidence type="ECO:0000259" key="6">
    <source>
        <dbReference type="Pfam" id="PF25989"/>
    </source>
</evidence>
<dbReference type="RefSeq" id="WP_037547841.1">
    <property type="nucleotide sequence ID" value="NZ_JNUP01000064.1"/>
</dbReference>
<dbReference type="EMBL" id="JNUP01000064">
    <property type="protein sequence ID" value="KGE71952.1"/>
    <property type="molecule type" value="Genomic_DNA"/>
</dbReference>
<evidence type="ECO:0000256" key="2">
    <source>
        <dbReference type="SAM" id="Coils"/>
    </source>
</evidence>
<feature type="domain" description="CusB-like beta-barrel" evidence="5">
    <location>
        <begin position="269"/>
        <end position="340"/>
    </location>
</feature>
<evidence type="ECO:0000313" key="7">
    <source>
        <dbReference type="EMBL" id="KGE71952.1"/>
    </source>
</evidence>
<dbReference type="InterPro" id="IPR006143">
    <property type="entry name" value="RND_pump_MFP"/>
</dbReference>
<dbReference type="Gene3D" id="1.10.287.470">
    <property type="entry name" value="Helix hairpin bin"/>
    <property type="match status" value="2"/>
</dbReference>
<dbReference type="GO" id="GO:1990281">
    <property type="term" value="C:efflux pump complex"/>
    <property type="evidence" value="ECO:0007669"/>
    <property type="project" value="TreeGrafter"/>
</dbReference>
<dbReference type="GO" id="GO:0015562">
    <property type="term" value="F:efflux transmembrane transporter activity"/>
    <property type="evidence" value="ECO:0007669"/>
    <property type="project" value="InterPro"/>
</dbReference>
<dbReference type="InterPro" id="IPR058792">
    <property type="entry name" value="Beta-barrel_RND_2"/>
</dbReference>
<dbReference type="NCBIfam" id="TIGR01730">
    <property type="entry name" value="RND_mfp"/>
    <property type="match status" value="1"/>
</dbReference>
<dbReference type="Pfam" id="PF25954">
    <property type="entry name" value="Beta-barrel_RND_2"/>
    <property type="match status" value="1"/>
</dbReference>
<protein>
    <recommendedName>
        <fullName evidence="9">RND efflux pump membrane fusion protein barrel-sandwich domain-containing protein</fullName>
    </recommendedName>
</protein>
<dbReference type="Gene3D" id="2.40.50.100">
    <property type="match status" value="2"/>
</dbReference>
<dbReference type="PANTHER" id="PTHR30469">
    <property type="entry name" value="MULTIDRUG RESISTANCE PROTEIN MDTA"/>
    <property type="match status" value="1"/>
</dbReference>
<dbReference type="AlphaFoldDB" id="A0A098QZN4"/>
<dbReference type="STRING" id="1480694.DC28_09155"/>
<name>A0A098QZN4_9SPIO</name>